<keyword evidence="1" id="KW-0175">Coiled coil</keyword>
<feature type="coiled-coil region" evidence="1">
    <location>
        <begin position="250"/>
        <end position="280"/>
    </location>
</feature>
<accession>A0AAV0MYB2</accession>
<keyword evidence="2" id="KW-1133">Transmembrane helix</keyword>
<dbReference type="EMBL" id="CAMGYJ010000007">
    <property type="protein sequence ID" value="CAI0451218.1"/>
    <property type="molecule type" value="Genomic_DNA"/>
</dbReference>
<dbReference type="Proteomes" id="UP001154282">
    <property type="component" value="Unassembled WGS sequence"/>
</dbReference>
<keyword evidence="4" id="KW-1185">Reference proteome</keyword>
<keyword evidence="2" id="KW-0812">Transmembrane</keyword>
<dbReference type="AlphaFoldDB" id="A0AAV0MYB2"/>
<comment type="caution">
    <text evidence="3">The sequence shown here is derived from an EMBL/GenBank/DDBJ whole genome shotgun (WGS) entry which is preliminary data.</text>
</comment>
<evidence type="ECO:0000313" key="3">
    <source>
        <dbReference type="EMBL" id="CAI0451218.1"/>
    </source>
</evidence>
<gene>
    <name evidence="3" type="ORF">LITE_LOCUS30792</name>
</gene>
<name>A0AAV0MYB2_9ROSI</name>
<proteinExistence type="predicted"/>
<dbReference type="PANTHER" id="PTHR37761">
    <property type="entry name" value="OS09G0108400 PROTEIN"/>
    <property type="match status" value="1"/>
</dbReference>
<reference evidence="3" key="1">
    <citation type="submission" date="2022-08" db="EMBL/GenBank/DDBJ databases">
        <authorList>
            <person name="Gutierrez-Valencia J."/>
        </authorList>
    </citation>
    <scope>NUCLEOTIDE SEQUENCE</scope>
</reference>
<evidence type="ECO:0000256" key="1">
    <source>
        <dbReference type="SAM" id="Coils"/>
    </source>
</evidence>
<evidence type="ECO:0000256" key="2">
    <source>
        <dbReference type="SAM" id="Phobius"/>
    </source>
</evidence>
<keyword evidence="2" id="KW-0472">Membrane</keyword>
<feature type="coiled-coil region" evidence="1">
    <location>
        <begin position="156"/>
        <end position="221"/>
    </location>
</feature>
<feature type="transmembrane region" description="Helical" evidence="2">
    <location>
        <begin position="387"/>
        <end position="406"/>
    </location>
</feature>
<evidence type="ECO:0000313" key="4">
    <source>
        <dbReference type="Proteomes" id="UP001154282"/>
    </source>
</evidence>
<dbReference type="PANTHER" id="PTHR37761:SF2">
    <property type="entry name" value="OS09G0108400 PROTEIN"/>
    <property type="match status" value="1"/>
</dbReference>
<sequence>MYFLLSILIVKRAKIKLRTHPSVFFSPNSIRFGCHFDSTSSISRRHGSSSSITEQSRRREAEAMAGLLAWAADVVGGHGSVHGDEADDIPILFTEEQQSYVRELDRKSASLTRAIQDLRQRLPPADISQRLPHLLAHSLASNAALTMQLNAHSATKEQTQLREVTLQEENAAYERAISNCESKIQEKVQETDLLQRKLKEIDDVEINLREQMENVEAAKVSESAKSSDLVVLRKEVREGSDAEAAKVSVLEKLEAKKKELSSMEEIVQELERKWAHTQEKALKQPTPAQREKILDKQLHSLIEQLAAKQSQAEVLVSEIHLKEMELERLSGLWKQIESNSNGESNYAARNRYGRSNSFKISAGSLDYMSDKLPHSTGGRTEYQQRLVLLRSAFVLYILFLHIVVFIKLSF</sequence>
<protein>
    <submittedName>
        <fullName evidence="3">Uncharacterized protein</fullName>
    </submittedName>
</protein>
<organism evidence="3 4">
    <name type="scientific">Linum tenue</name>
    <dbReference type="NCBI Taxonomy" id="586396"/>
    <lineage>
        <taxon>Eukaryota</taxon>
        <taxon>Viridiplantae</taxon>
        <taxon>Streptophyta</taxon>
        <taxon>Embryophyta</taxon>
        <taxon>Tracheophyta</taxon>
        <taxon>Spermatophyta</taxon>
        <taxon>Magnoliopsida</taxon>
        <taxon>eudicotyledons</taxon>
        <taxon>Gunneridae</taxon>
        <taxon>Pentapetalae</taxon>
        <taxon>rosids</taxon>
        <taxon>fabids</taxon>
        <taxon>Malpighiales</taxon>
        <taxon>Linaceae</taxon>
        <taxon>Linum</taxon>
    </lineage>
</organism>